<dbReference type="EMBL" id="QLNP01000062">
    <property type="protein sequence ID" value="RAM38402.1"/>
    <property type="molecule type" value="Genomic_DNA"/>
</dbReference>
<protein>
    <submittedName>
        <fullName evidence="3">Uncharacterized protein</fullName>
    </submittedName>
</protein>
<evidence type="ECO:0000313" key="4">
    <source>
        <dbReference type="Proteomes" id="UP000249166"/>
    </source>
</evidence>
<evidence type="ECO:0000256" key="2">
    <source>
        <dbReference type="SAM" id="Phobius"/>
    </source>
</evidence>
<evidence type="ECO:0000256" key="1">
    <source>
        <dbReference type="SAM" id="MobiDB-lite"/>
    </source>
</evidence>
<sequence length="738" mass="79795">MCAQAAGLTKAGKSADALALIEKVRGQGRSPALPATTACEQERLAAVRAAAQPAPAAPPQNPAEKAGANWDRFNAEWISPLSKAGLALLGLVAGFLVLGRLLVLLPKIAGARKSPADRALLALTGLAFILFGSCLIVLAPEWNANAIEGKSFGQMAAGALLAFLGSVVLAVYLSSRLRLTLDVRDTKGETSKVDVSQIGALLHELGADAPRGLEVPEGADVTALADNAMPVSFTNKVLAAVQKLVVSIFGVTPWRVVVSSSNEDSMTVSMARNGASVGAVTIDRNELQLADGQSKKPGTDAKATTPTTTNSAAELELHKMAAAYILVTLAKKHHGFDGLCGATDWRSLGLHYVATTDTTMADERAKRLLGAAVDHDAGNMLAEVALQHALFRESTDKETIKTYADWLLGMANEIRNDIDRRAKSAAGYTPLLYRIELTFLSMVLNLPPDSSAFLQLQRPGREIAGNLVRKLEPSRRLNVPGPWAYAMRLDAALAYRDLDETSPEKAVQHSDLHTAALASIAPRTAYNAACSIARRRGEAAVEEVKGRLRYALRDPGLTAWARKDPELAVLRKNPDFLQFLGVTPRQDFWKLEAFEPYEKQLRKAGIARPRDLYAHEVGQSDISAYLQVNPLVIKRLSRLATFVRRAEAVPSWEATKSAQKFRVEVIGALLQYGIERPEEIPYADTTSVDESFVKRLRNTIEERVLIAPDAAPLKEWLRQLKKTPPETPAVQPSTGSVE</sequence>
<reference evidence="3 4" key="1">
    <citation type="submission" date="2018-04" db="EMBL/GenBank/DDBJ databases">
        <title>Bacteria isolated from cave deposits of Manipur.</title>
        <authorList>
            <person name="Sahoo D."/>
            <person name="Sarangthem I."/>
            <person name="Nandeibam J."/>
        </authorList>
    </citation>
    <scope>NUCLEOTIDE SEQUENCE [LARGE SCALE GENOMIC DNA]</scope>
    <source>
        <strain evidence="4">mrc11</strain>
    </source>
</reference>
<keyword evidence="2" id="KW-0812">Transmembrane</keyword>
<keyword evidence="2" id="KW-0472">Membrane</keyword>
<comment type="caution">
    <text evidence="3">The sequence shown here is derived from an EMBL/GenBank/DDBJ whole genome shotgun (WGS) entry which is preliminary data.</text>
</comment>
<name>A0A328HIT0_ARTGO</name>
<feature type="transmembrane region" description="Helical" evidence="2">
    <location>
        <begin position="86"/>
        <end position="108"/>
    </location>
</feature>
<feature type="transmembrane region" description="Helical" evidence="2">
    <location>
        <begin position="120"/>
        <end position="140"/>
    </location>
</feature>
<keyword evidence="2" id="KW-1133">Transmembrane helix</keyword>
<feature type="region of interest" description="Disordered" evidence="1">
    <location>
        <begin position="719"/>
        <end position="738"/>
    </location>
</feature>
<feature type="transmembrane region" description="Helical" evidence="2">
    <location>
        <begin position="152"/>
        <end position="174"/>
    </location>
</feature>
<evidence type="ECO:0000313" key="3">
    <source>
        <dbReference type="EMBL" id="RAM38402.1"/>
    </source>
</evidence>
<organism evidence="3 4">
    <name type="scientific">Arthrobacter globiformis</name>
    <dbReference type="NCBI Taxonomy" id="1665"/>
    <lineage>
        <taxon>Bacteria</taxon>
        <taxon>Bacillati</taxon>
        <taxon>Actinomycetota</taxon>
        <taxon>Actinomycetes</taxon>
        <taxon>Micrococcales</taxon>
        <taxon>Micrococcaceae</taxon>
        <taxon>Arthrobacter</taxon>
    </lineage>
</organism>
<dbReference type="AlphaFoldDB" id="A0A328HIT0"/>
<gene>
    <name evidence="3" type="ORF">DBZ45_05220</name>
</gene>
<accession>A0A328HIT0</accession>
<proteinExistence type="predicted"/>
<dbReference type="Proteomes" id="UP000249166">
    <property type="component" value="Unassembled WGS sequence"/>
</dbReference>